<proteinExistence type="predicted"/>
<evidence type="ECO:0000313" key="1">
    <source>
        <dbReference type="EMBL" id="EAA14905.2"/>
    </source>
</evidence>
<accession>Q7PVI3</accession>
<dbReference type="HOGENOM" id="CLU_2139584_0_0_1"/>
<reference evidence="1" key="3">
    <citation type="journal article" date="2004" name="Trends Parasitol.">
        <title>The Anopheles gambiae genome: an update.</title>
        <authorList>
            <person name="Mongin E."/>
            <person name="Louis C."/>
            <person name="Holt R.A."/>
            <person name="Birney E."/>
            <person name="Collins F.H."/>
        </authorList>
    </citation>
    <scope>NUCLEOTIDE SEQUENCE</scope>
    <source>
        <strain evidence="1">PEST</strain>
    </source>
</reference>
<reference evidence="1" key="4">
    <citation type="journal article" date="2007" name="Genome Biol.">
        <title>Update of the Anopheles gambiae PEST genome assembly.</title>
        <authorList>
            <person name="Sharakhova M.V."/>
            <person name="Hammond M.P."/>
            <person name="Lobo N.F."/>
            <person name="Krzywinski J."/>
            <person name="Unger M.F."/>
            <person name="Hillenmeyer M.E."/>
            <person name="Bruggner R.V."/>
            <person name="Birney E."/>
            <person name="Collins F.H."/>
        </authorList>
    </citation>
    <scope>NUCLEOTIDE SEQUENCE</scope>
    <source>
        <strain evidence="1">PEST</strain>
    </source>
</reference>
<dbReference type="PaxDb" id="7165-AGAP009269-PA"/>
<reference evidence="1" key="1">
    <citation type="journal article" date="2002" name="Science">
        <title>The genome sequence of the malaria mosquito Anopheles gambiae.</title>
        <authorList>
            <person name="Holt R.A."/>
            <person name="Subramanian G.M."/>
            <person name="Halpern A."/>
            <person name="Sutton G.G."/>
            <person name="Charlab R."/>
            <person name="Nusskern D.R."/>
            <person name="Wincker P."/>
            <person name="Clark A.G."/>
            <person name="Ribeiro J.M."/>
            <person name="Wides R."/>
            <person name="Salzberg S.L."/>
            <person name="Loftus B."/>
            <person name="Yandell M."/>
            <person name="Majoros W.H."/>
            <person name="Rusch D.B."/>
            <person name="Lai Z."/>
            <person name="Kraft C.L."/>
            <person name="Abril J.F."/>
            <person name="Anthouard V."/>
            <person name="Arensburger P."/>
            <person name="Atkinson P.W."/>
            <person name="Baden H."/>
            <person name="de Berardinis V."/>
            <person name="Baldwin D."/>
            <person name="Benes V."/>
            <person name="Biedler J."/>
            <person name="Blass C."/>
            <person name="Bolanos R."/>
            <person name="Boscus D."/>
            <person name="Barnstead M."/>
            <person name="Cai S."/>
            <person name="Center A."/>
            <person name="Chaturverdi K."/>
            <person name="Christophides G.K."/>
            <person name="Chrystal M.A."/>
            <person name="Clamp M."/>
            <person name="Cravchik A."/>
            <person name="Curwen V."/>
            <person name="Dana A."/>
            <person name="Delcher A."/>
            <person name="Dew I."/>
            <person name="Evans C.A."/>
            <person name="Flanigan M."/>
            <person name="Grundschober-Freimoser A."/>
            <person name="Friedli L."/>
            <person name="Gu Z."/>
            <person name="Guan P."/>
            <person name="Guigo R."/>
            <person name="Hillenmeyer M.E."/>
            <person name="Hladun S.L."/>
            <person name="Hogan J.R."/>
            <person name="Hong Y.S."/>
            <person name="Hoover J."/>
            <person name="Jaillon O."/>
            <person name="Ke Z."/>
            <person name="Kodira C."/>
            <person name="Kokoza E."/>
            <person name="Koutsos A."/>
            <person name="Letunic I."/>
            <person name="Levitsky A."/>
            <person name="Liang Y."/>
            <person name="Lin J.J."/>
            <person name="Lobo N.F."/>
            <person name="Lopez J.R."/>
            <person name="Malek J.A."/>
            <person name="McIntosh T.C."/>
            <person name="Meister S."/>
            <person name="Miller J."/>
            <person name="Mobarry C."/>
            <person name="Mongin E."/>
            <person name="Murphy S.D."/>
            <person name="O'Brochta D.A."/>
            <person name="Pfannkoch C."/>
            <person name="Qi R."/>
            <person name="Regier M.A."/>
            <person name="Remington K."/>
            <person name="Shao H."/>
            <person name="Sharakhova M.V."/>
            <person name="Sitter C.D."/>
            <person name="Shetty J."/>
            <person name="Smith T.J."/>
            <person name="Strong R."/>
            <person name="Sun J."/>
            <person name="Thomasova D."/>
            <person name="Ton L.Q."/>
            <person name="Topalis P."/>
            <person name="Tu Z."/>
            <person name="Unger M.F."/>
            <person name="Walenz B."/>
            <person name="Wang A."/>
            <person name="Wang J."/>
            <person name="Wang M."/>
            <person name="Wang X."/>
            <person name="Woodford K.J."/>
            <person name="Wortman J.R."/>
            <person name="Wu M."/>
            <person name="Yao A."/>
            <person name="Zdobnov E.M."/>
            <person name="Zhang H."/>
            <person name="Zhao Q."/>
            <person name="Zhao S."/>
            <person name="Zhu S.C."/>
            <person name="Zhimulev I."/>
            <person name="Coluzzi M."/>
            <person name="della Torre A."/>
            <person name="Roth C.W."/>
            <person name="Louis C."/>
            <person name="Kalush F."/>
            <person name="Mural R.J."/>
            <person name="Myers E.W."/>
            <person name="Adams M.D."/>
            <person name="Smith H.O."/>
            <person name="Broder S."/>
            <person name="Gardner M.J."/>
            <person name="Fraser C.M."/>
            <person name="Birney E."/>
            <person name="Bork P."/>
            <person name="Brey P.T."/>
            <person name="Venter J.C."/>
            <person name="Weissenbach J."/>
            <person name="Kafatos F.C."/>
            <person name="Collins F.H."/>
            <person name="Hoffman S.L."/>
        </authorList>
    </citation>
    <scope>NUCLEOTIDE SEQUENCE [LARGE SCALE GENOMIC DNA]</scope>
    <source>
        <strain evidence="1">PEST</strain>
    </source>
</reference>
<sequence length="113" mass="12792">DRNQKIDPSPSTNYCDRFCRARTIQRAPKEARANTASGKLTTLKLLFYVEHRTTTNSSPGKVFSATVRYTFPNERACPTNKQKKALFSFYIRCTRKTRSCSTAGCVPVCDMVI</sequence>
<feature type="non-terminal residue" evidence="1">
    <location>
        <position position="1"/>
    </location>
</feature>
<gene>
    <name evidence="1" type="ORF">AgaP_AGAP009269</name>
</gene>
<dbReference type="EMBL" id="AAAB01008984">
    <property type="protein sequence ID" value="EAA14905.2"/>
    <property type="molecule type" value="Genomic_DNA"/>
</dbReference>
<name>Q7PVI3_ANOGA</name>
<reference evidence="1" key="5">
    <citation type="submission" date="2011-05" db="EMBL/GenBank/DDBJ databases">
        <authorList>
            <consortium name="VectorBase"/>
        </authorList>
    </citation>
    <scope>NUCLEOTIDE SEQUENCE</scope>
    <source>
        <strain evidence="1">PEST</strain>
    </source>
</reference>
<dbReference type="AlphaFoldDB" id="Q7PVI3"/>
<comment type="caution">
    <text evidence="1">The sequence shown here is derived from an EMBL/GenBank/DDBJ whole genome shotgun (WGS) entry which is preliminary data.</text>
</comment>
<protein>
    <submittedName>
        <fullName evidence="1">AGAP009269-PA</fullName>
    </submittedName>
</protein>
<reference evidence="1" key="2">
    <citation type="submission" date="2002-03" db="EMBL/GenBank/DDBJ databases">
        <authorList>
            <consortium name="The Anopheles Genome Sequencing Consortium"/>
        </authorList>
    </citation>
    <scope>NUCLEOTIDE SEQUENCE</scope>
    <source>
        <strain evidence="1">PEST</strain>
    </source>
</reference>
<organism evidence="1">
    <name type="scientific">Anopheles gambiae</name>
    <name type="common">African malaria mosquito</name>
    <dbReference type="NCBI Taxonomy" id="7165"/>
    <lineage>
        <taxon>Eukaryota</taxon>
        <taxon>Metazoa</taxon>
        <taxon>Ecdysozoa</taxon>
        <taxon>Arthropoda</taxon>
        <taxon>Hexapoda</taxon>
        <taxon>Insecta</taxon>
        <taxon>Pterygota</taxon>
        <taxon>Neoptera</taxon>
        <taxon>Endopterygota</taxon>
        <taxon>Diptera</taxon>
        <taxon>Nematocera</taxon>
        <taxon>Culicoidea</taxon>
        <taxon>Culicidae</taxon>
        <taxon>Anophelinae</taxon>
        <taxon>Anopheles</taxon>
    </lineage>
</organism>